<dbReference type="Pfam" id="PF13630">
    <property type="entry name" value="SdpI"/>
    <property type="match status" value="1"/>
</dbReference>
<dbReference type="Proteomes" id="UP000019681">
    <property type="component" value="Unassembled WGS sequence"/>
</dbReference>
<feature type="transmembrane region" description="Helical" evidence="1">
    <location>
        <begin position="88"/>
        <end position="108"/>
    </location>
</feature>
<dbReference type="EMBL" id="AZQP01000085">
    <property type="protein sequence ID" value="EYE87243.1"/>
    <property type="molecule type" value="Genomic_DNA"/>
</dbReference>
<sequence length="126" mass="14495">MGFWIFMFICVLLIPLTTVGLGKLFIKNPPKEINKVFGYRTSMSMKNKYTWEFAHKYCGELWVKLGLIMIVPTVIVMLFLLGKDADVVGMYGGILCIIQAVFLLFSIFPTEKALRKNFDVFGNRKR</sequence>
<dbReference type="OrthoDB" id="3173919at2"/>
<proteinExistence type="predicted"/>
<gene>
    <name evidence="2" type="ORF">Q428_14395</name>
</gene>
<evidence type="ECO:0000313" key="2">
    <source>
        <dbReference type="EMBL" id="EYE87243.1"/>
    </source>
</evidence>
<evidence type="ECO:0000313" key="3">
    <source>
        <dbReference type="Proteomes" id="UP000019681"/>
    </source>
</evidence>
<organism evidence="2 3">
    <name type="scientific">Fervidicella metallireducens AeB</name>
    <dbReference type="NCBI Taxonomy" id="1403537"/>
    <lineage>
        <taxon>Bacteria</taxon>
        <taxon>Bacillati</taxon>
        <taxon>Bacillota</taxon>
        <taxon>Clostridia</taxon>
        <taxon>Eubacteriales</taxon>
        <taxon>Clostridiaceae</taxon>
        <taxon>Fervidicella</taxon>
    </lineage>
</organism>
<dbReference type="RefSeq" id="WP_035381781.1">
    <property type="nucleotide sequence ID" value="NZ_AZQP01000085.1"/>
</dbReference>
<keyword evidence="1" id="KW-0472">Membrane</keyword>
<keyword evidence="3" id="KW-1185">Reference proteome</keyword>
<comment type="caution">
    <text evidence="2">The sequence shown here is derived from an EMBL/GenBank/DDBJ whole genome shotgun (WGS) entry which is preliminary data.</text>
</comment>
<evidence type="ECO:0000256" key="1">
    <source>
        <dbReference type="SAM" id="Phobius"/>
    </source>
</evidence>
<feature type="transmembrane region" description="Helical" evidence="1">
    <location>
        <begin position="61"/>
        <end position="82"/>
    </location>
</feature>
<dbReference type="STRING" id="1403537.Q428_14395"/>
<dbReference type="AlphaFoldDB" id="A0A017RR51"/>
<accession>A0A017RR51</accession>
<feature type="transmembrane region" description="Helical" evidence="1">
    <location>
        <begin position="6"/>
        <end position="26"/>
    </location>
</feature>
<reference evidence="2 3" key="1">
    <citation type="journal article" date="2014" name="Genome Announc.">
        <title>Draft Genome Sequence of Fervidicella metallireducens Strain AeBT, an Iron-Reducing Thermoanaerobe from the Great Artesian Basin.</title>
        <authorList>
            <person name="Patel B.K."/>
        </authorList>
    </citation>
    <scope>NUCLEOTIDE SEQUENCE [LARGE SCALE GENOMIC DNA]</scope>
    <source>
        <strain evidence="2 3">AeB</strain>
    </source>
</reference>
<dbReference type="InterPro" id="IPR025962">
    <property type="entry name" value="SdpI/YhfL"/>
</dbReference>
<protein>
    <submittedName>
        <fullName evidence="2">Membrane protein</fullName>
    </submittedName>
</protein>
<name>A0A017RR51_9CLOT</name>
<keyword evidence="1" id="KW-0812">Transmembrane</keyword>
<keyword evidence="1" id="KW-1133">Transmembrane helix</keyword>